<evidence type="ECO:0000313" key="3">
    <source>
        <dbReference type="Proteomes" id="UP000614216"/>
    </source>
</evidence>
<accession>A0A937FXX8</accession>
<keyword evidence="3" id="KW-1185">Reference proteome</keyword>
<reference evidence="2" key="1">
    <citation type="submission" date="2021-01" db="EMBL/GenBank/DDBJ databases">
        <title>Fulvivirga kasyanovii gen. nov., sp nov., a novel member of the phylum Bacteroidetes isolated from seawater in a mussel farm.</title>
        <authorList>
            <person name="Zhao L.-H."/>
            <person name="Wang Z.-J."/>
        </authorList>
    </citation>
    <scope>NUCLEOTIDE SEQUENCE</scope>
    <source>
        <strain evidence="2">29W222</strain>
    </source>
</reference>
<proteinExistence type="predicted"/>
<dbReference type="RefSeq" id="WP_202856090.1">
    <property type="nucleotide sequence ID" value="NZ_JAEUGD010000031.1"/>
</dbReference>
<sequence>MGLSSTDSFDESSSRNAQGVQPDHKECLKILNLVLDEEAGPKEQEYFKKHIENCMPYYEIYNVDKAIKELIKQKCYDKEVPSDLVDQIKSKVFQGAEE</sequence>
<organism evidence="2 3">
    <name type="scientific">Fulvivirga marina</name>
    <dbReference type="NCBI Taxonomy" id="2494733"/>
    <lineage>
        <taxon>Bacteria</taxon>
        <taxon>Pseudomonadati</taxon>
        <taxon>Bacteroidota</taxon>
        <taxon>Cytophagia</taxon>
        <taxon>Cytophagales</taxon>
        <taxon>Fulvivirgaceae</taxon>
        <taxon>Fulvivirga</taxon>
    </lineage>
</organism>
<dbReference type="Proteomes" id="UP000614216">
    <property type="component" value="Unassembled WGS sequence"/>
</dbReference>
<dbReference type="AlphaFoldDB" id="A0A937FXX8"/>
<name>A0A937FXX8_9BACT</name>
<evidence type="ECO:0000313" key="2">
    <source>
        <dbReference type="EMBL" id="MBL6446558.1"/>
    </source>
</evidence>
<protein>
    <submittedName>
        <fullName evidence="2">Anti-sigma factor</fullName>
    </submittedName>
</protein>
<dbReference type="EMBL" id="JAEUGD010000031">
    <property type="protein sequence ID" value="MBL6446558.1"/>
    <property type="molecule type" value="Genomic_DNA"/>
</dbReference>
<comment type="caution">
    <text evidence="2">The sequence shown here is derived from an EMBL/GenBank/DDBJ whole genome shotgun (WGS) entry which is preliminary data.</text>
</comment>
<gene>
    <name evidence="2" type="ORF">JMN32_09570</name>
</gene>
<evidence type="ECO:0000256" key="1">
    <source>
        <dbReference type="SAM" id="MobiDB-lite"/>
    </source>
</evidence>
<feature type="region of interest" description="Disordered" evidence="1">
    <location>
        <begin position="1"/>
        <end position="22"/>
    </location>
</feature>